<keyword evidence="2 9" id="KW-0732">Signal</keyword>
<dbReference type="InParanoid" id="A0A5N4AY80"/>
<evidence type="ECO:0000256" key="4">
    <source>
        <dbReference type="ARBA" id="ARBA00022825"/>
    </source>
</evidence>
<dbReference type="InterPro" id="IPR022700">
    <property type="entry name" value="CLIP"/>
</dbReference>
<dbReference type="InterPro" id="IPR038565">
    <property type="entry name" value="CLIP_sf"/>
</dbReference>
<dbReference type="PROSITE" id="PS51888">
    <property type="entry name" value="CLIP"/>
    <property type="match status" value="1"/>
</dbReference>
<sequence>MFSVTVFLVQLFLATVFCASRNSPCTTPNRENGRCIAVRSCPVILTAIQSGTEGVTFAQKSQCGYDSEALVCCGSMGPQSVDIFDHRLLADRSSCGIEKTGNKIFGGIATDIDEFPWLALLRYADTTSGSDQGFKCGGSLINNRYVLTAAHCISVASNQEIRLSGVRLGEWRQSTEIDCVGKRGLQKCTEPVVDVGIQRSIPHPGHSIRTRDNDIGLLRLQRNVDFSDFIQPVCLPPPNGVLPNIGSSMMVAGWGRTETSDASDVKLKALVPLVASSACKKRFGRRGYISDNQFCAGGVGGNDSCQGDSGGPLMRYVVPNADVQWIQEGIISWGVMCGLETYPGVYTRVSKYSNWIVDNMF</sequence>
<dbReference type="PROSITE" id="PS00134">
    <property type="entry name" value="TRYPSIN_HIS"/>
    <property type="match status" value="1"/>
</dbReference>
<dbReference type="GO" id="GO:0006508">
    <property type="term" value="P:proteolysis"/>
    <property type="evidence" value="ECO:0007669"/>
    <property type="project" value="UniProtKB-KW"/>
</dbReference>
<dbReference type="Proteomes" id="UP000327044">
    <property type="component" value="Unassembled WGS sequence"/>
</dbReference>
<evidence type="ECO:0000256" key="6">
    <source>
        <dbReference type="ARBA" id="ARBA00023180"/>
    </source>
</evidence>
<evidence type="ECO:0000259" key="11">
    <source>
        <dbReference type="PROSITE" id="PS51888"/>
    </source>
</evidence>
<accession>A0A5N4AY80</accession>
<dbReference type="InterPro" id="IPR018114">
    <property type="entry name" value="TRYPSIN_HIS"/>
</dbReference>
<reference evidence="12 13" key="1">
    <citation type="journal article" date="2018" name="Elife">
        <title>Firefly genomes illuminate parallel origins of bioluminescence in beetles.</title>
        <authorList>
            <person name="Fallon T.R."/>
            <person name="Lower S.E."/>
            <person name="Chang C.H."/>
            <person name="Bessho-Uehara M."/>
            <person name="Martin G.J."/>
            <person name="Bewick A.J."/>
            <person name="Behringer M."/>
            <person name="Debat H.J."/>
            <person name="Wong I."/>
            <person name="Day J.C."/>
            <person name="Suvorov A."/>
            <person name="Silva C.J."/>
            <person name="Stanger-Hall K.F."/>
            <person name="Hall D.W."/>
            <person name="Schmitz R.J."/>
            <person name="Nelson D.R."/>
            <person name="Lewis S.M."/>
            <person name="Shigenobu S."/>
            <person name="Bybee S.M."/>
            <person name="Larracuente A.M."/>
            <person name="Oba Y."/>
            <person name="Weng J.K."/>
        </authorList>
    </citation>
    <scope>NUCLEOTIDE SEQUENCE [LARGE SCALE GENOMIC DNA]</scope>
    <source>
        <strain evidence="12">1611_PpyrPB1</strain>
        <tissue evidence="12">Whole body</tissue>
    </source>
</reference>
<dbReference type="GO" id="GO:0005576">
    <property type="term" value="C:extracellular region"/>
    <property type="evidence" value="ECO:0007669"/>
    <property type="project" value="UniProtKB-SubCell"/>
</dbReference>
<comment type="domain">
    <text evidence="9">The clip domain consists of 35-55 residues which are 'knitted' together usually by 3 conserved disulfide bonds forming a clip-like compact structure.</text>
</comment>
<dbReference type="PANTHER" id="PTHR24256">
    <property type="entry name" value="TRYPTASE-RELATED"/>
    <property type="match status" value="1"/>
</dbReference>
<dbReference type="PROSITE" id="PS00135">
    <property type="entry name" value="TRYPSIN_SER"/>
    <property type="match status" value="1"/>
</dbReference>
<dbReference type="InterPro" id="IPR009003">
    <property type="entry name" value="Peptidase_S1_PA"/>
</dbReference>
<dbReference type="AlphaFoldDB" id="A0A5N4AY80"/>
<keyword evidence="13" id="KW-1185">Reference proteome</keyword>
<dbReference type="SMART" id="SM00680">
    <property type="entry name" value="CLIP"/>
    <property type="match status" value="1"/>
</dbReference>
<keyword evidence="1 8" id="KW-0645">Protease</keyword>
<dbReference type="GO" id="GO:0004252">
    <property type="term" value="F:serine-type endopeptidase activity"/>
    <property type="evidence" value="ECO:0007669"/>
    <property type="project" value="UniProtKB-UniRule"/>
</dbReference>
<feature type="signal peptide" evidence="9">
    <location>
        <begin position="1"/>
        <end position="18"/>
    </location>
</feature>
<evidence type="ECO:0000256" key="1">
    <source>
        <dbReference type="ARBA" id="ARBA00022670"/>
    </source>
</evidence>
<dbReference type="FunFam" id="2.40.10.10:FF:000028">
    <property type="entry name" value="Serine protease easter"/>
    <property type="match status" value="1"/>
</dbReference>
<evidence type="ECO:0000313" key="13">
    <source>
        <dbReference type="Proteomes" id="UP000327044"/>
    </source>
</evidence>
<organism evidence="12 13">
    <name type="scientific">Photinus pyralis</name>
    <name type="common">Common eastern firefly</name>
    <name type="synonym">Lampyris pyralis</name>
    <dbReference type="NCBI Taxonomy" id="7054"/>
    <lineage>
        <taxon>Eukaryota</taxon>
        <taxon>Metazoa</taxon>
        <taxon>Ecdysozoa</taxon>
        <taxon>Arthropoda</taxon>
        <taxon>Hexapoda</taxon>
        <taxon>Insecta</taxon>
        <taxon>Pterygota</taxon>
        <taxon>Neoptera</taxon>
        <taxon>Endopterygota</taxon>
        <taxon>Coleoptera</taxon>
        <taxon>Polyphaga</taxon>
        <taxon>Elateriformia</taxon>
        <taxon>Elateroidea</taxon>
        <taxon>Lampyridae</taxon>
        <taxon>Lampyrinae</taxon>
        <taxon>Photinus</taxon>
    </lineage>
</organism>
<name>A0A5N4AY80_PHOPY</name>
<dbReference type="EC" id="3.4.21.-" evidence="8"/>
<evidence type="ECO:0000256" key="8">
    <source>
        <dbReference type="RuleBase" id="RU363034"/>
    </source>
</evidence>
<keyword evidence="9" id="KW-0964">Secreted</keyword>
<protein>
    <recommendedName>
        <fullName evidence="9">CLIP domain-containing serine protease</fullName>
        <ecNumber evidence="8">3.4.21.-</ecNumber>
    </recommendedName>
</protein>
<feature type="domain" description="Peptidase S1" evidence="10">
    <location>
        <begin position="104"/>
        <end position="361"/>
    </location>
</feature>
<dbReference type="InterPro" id="IPR001254">
    <property type="entry name" value="Trypsin_dom"/>
</dbReference>
<dbReference type="InterPro" id="IPR001314">
    <property type="entry name" value="Peptidase_S1A"/>
</dbReference>
<dbReference type="SUPFAM" id="SSF50494">
    <property type="entry name" value="Trypsin-like serine proteases"/>
    <property type="match status" value="1"/>
</dbReference>
<proteinExistence type="inferred from homology"/>
<evidence type="ECO:0000313" key="12">
    <source>
        <dbReference type="EMBL" id="KAB0802294.1"/>
    </source>
</evidence>
<dbReference type="Gene3D" id="3.30.1640.30">
    <property type="match status" value="1"/>
</dbReference>
<dbReference type="Pfam" id="PF00089">
    <property type="entry name" value="Trypsin"/>
    <property type="match status" value="1"/>
</dbReference>
<evidence type="ECO:0000256" key="9">
    <source>
        <dbReference type="RuleBase" id="RU366078"/>
    </source>
</evidence>
<keyword evidence="3 8" id="KW-0378">Hydrolase</keyword>
<dbReference type="Pfam" id="PF12032">
    <property type="entry name" value="CLIP"/>
    <property type="match status" value="1"/>
</dbReference>
<comment type="subcellular location">
    <subcellularLocation>
        <location evidence="9">Secreted</location>
    </subcellularLocation>
</comment>
<evidence type="ECO:0000256" key="3">
    <source>
        <dbReference type="ARBA" id="ARBA00022801"/>
    </source>
</evidence>
<dbReference type="InterPro" id="IPR033116">
    <property type="entry name" value="TRYPSIN_SER"/>
</dbReference>
<evidence type="ECO:0000256" key="7">
    <source>
        <dbReference type="ARBA" id="ARBA00024195"/>
    </source>
</evidence>
<dbReference type="PRINTS" id="PR00722">
    <property type="entry name" value="CHYMOTRYPSIN"/>
</dbReference>
<dbReference type="SMART" id="SM00020">
    <property type="entry name" value="Tryp_SPc"/>
    <property type="match status" value="1"/>
</dbReference>
<feature type="domain" description="Clip" evidence="11">
    <location>
        <begin position="24"/>
        <end position="73"/>
    </location>
</feature>
<comment type="caution">
    <text evidence="12">The sequence shown here is derived from an EMBL/GenBank/DDBJ whole genome shotgun (WGS) entry which is preliminary data.</text>
</comment>
<dbReference type="PROSITE" id="PS50240">
    <property type="entry name" value="TRYPSIN_DOM"/>
    <property type="match status" value="1"/>
</dbReference>
<dbReference type="InterPro" id="IPR051487">
    <property type="entry name" value="Ser/Thr_Proteases_Immune/Dev"/>
</dbReference>
<dbReference type="Gene3D" id="2.40.10.10">
    <property type="entry name" value="Trypsin-like serine proteases"/>
    <property type="match status" value="2"/>
</dbReference>
<keyword evidence="6" id="KW-0325">Glycoprotein</keyword>
<keyword evidence="4 8" id="KW-0720">Serine protease</keyword>
<evidence type="ECO:0000256" key="5">
    <source>
        <dbReference type="ARBA" id="ARBA00023157"/>
    </source>
</evidence>
<gene>
    <name evidence="12" type="ORF">PPYR_04480</name>
</gene>
<dbReference type="EMBL" id="VVIM01000002">
    <property type="protein sequence ID" value="KAB0802294.1"/>
    <property type="molecule type" value="Genomic_DNA"/>
</dbReference>
<dbReference type="FunFam" id="2.40.10.10:FF:000002">
    <property type="entry name" value="Transmembrane protease serine"/>
    <property type="match status" value="1"/>
</dbReference>
<dbReference type="CDD" id="cd00190">
    <property type="entry name" value="Tryp_SPc"/>
    <property type="match status" value="1"/>
</dbReference>
<evidence type="ECO:0000256" key="2">
    <source>
        <dbReference type="ARBA" id="ARBA00022729"/>
    </source>
</evidence>
<comment type="similarity">
    <text evidence="7 9">Belongs to the peptidase S1 family. CLIP subfamily.</text>
</comment>
<feature type="chain" id="PRO_5024476400" description="CLIP domain-containing serine protease" evidence="9">
    <location>
        <begin position="19"/>
        <end position="361"/>
    </location>
</feature>
<dbReference type="InterPro" id="IPR043504">
    <property type="entry name" value="Peptidase_S1_PA_chymotrypsin"/>
</dbReference>
<evidence type="ECO:0000259" key="10">
    <source>
        <dbReference type="PROSITE" id="PS50240"/>
    </source>
</evidence>
<keyword evidence="5" id="KW-1015">Disulfide bond</keyword>